<dbReference type="OrthoDB" id="3438781at2759"/>
<name>A0A9P6VJN1_9HELO</name>
<dbReference type="EMBL" id="VNKQ01000008">
    <property type="protein sequence ID" value="KAG0649386.1"/>
    <property type="molecule type" value="Genomic_DNA"/>
</dbReference>
<feature type="non-terminal residue" evidence="1">
    <location>
        <position position="331"/>
    </location>
</feature>
<gene>
    <name evidence="1" type="ORF">D0Z07_4421</name>
</gene>
<accession>A0A9P6VJN1</accession>
<dbReference type="Proteomes" id="UP000785200">
    <property type="component" value="Unassembled WGS sequence"/>
</dbReference>
<protein>
    <submittedName>
        <fullName evidence="1">Uncharacterized protein</fullName>
    </submittedName>
</protein>
<sequence length="331" mass="34544">VSRLKVPMMKIRIPIFRSKSIAMMMAVTFAFYSSANDSCASGFTICAPIGATSEIAPQIGSSGFESIFEDIVLSSLPKSDRYSRLHSPAAPASLCCRTSLSCVLMVNLMIPFCYDEFTTDFFLPDRSYGTVVSLQASGTYNSSSGDRANLISGQYTLVNGTTGDIYSKTAAPNISTLPMPSQYTASGVGSAIPASALGNELTITYTTTIPGTTSPPSTLLPSTIPTSITEETVILPTTVTTDISGSISTTASVLEILSSVTIPGTTIPGSRKSGITVPPVVSTIITTTTLSLSTTSSTGRATKNGSNAVQIPCLLASSSWAILLVVLYSRL</sequence>
<proteinExistence type="predicted"/>
<dbReference type="AlphaFoldDB" id="A0A9P6VJN1"/>
<organism evidence="1 2">
    <name type="scientific">Hyphodiscus hymeniophilus</name>
    <dbReference type="NCBI Taxonomy" id="353542"/>
    <lineage>
        <taxon>Eukaryota</taxon>
        <taxon>Fungi</taxon>
        <taxon>Dikarya</taxon>
        <taxon>Ascomycota</taxon>
        <taxon>Pezizomycotina</taxon>
        <taxon>Leotiomycetes</taxon>
        <taxon>Helotiales</taxon>
        <taxon>Hyphodiscaceae</taxon>
        <taxon>Hyphodiscus</taxon>
    </lineage>
</organism>
<reference evidence="1" key="1">
    <citation type="submission" date="2019-07" db="EMBL/GenBank/DDBJ databases">
        <title>Hyphodiscus hymeniophilus genome sequencing and assembly.</title>
        <authorList>
            <person name="Kramer G."/>
            <person name="Nodwell J."/>
        </authorList>
    </citation>
    <scope>NUCLEOTIDE SEQUENCE</scope>
    <source>
        <strain evidence="1">ATCC 34498</strain>
    </source>
</reference>
<comment type="caution">
    <text evidence="1">The sequence shown here is derived from an EMBL/GenBank/DDBJ whole genome shotgun (WGS) entry which is preliminary data.</text>
</comment>
<evidence type="ECO:0000313" key="1">
    <source>
        <dbReference type="EMBL" id="KAG0649386.1"/>
    </source>
</evidence>
<keyword evidence="2" id="KW-1185">Reference proteome</keyword>
<evidence type="ECO:0000313" key="2">
    <source>
        <dbReference type="Proteomes" id="UP000785200"/>
    </source>
</evidence>